<protein>
    <submittedName>
        <fullName evidence="1">Uncharacterized protein</fullName>
    </submittedName>
</protein>
<reference evidence="1 2" key="1">
    <citation type="journal article" date="2014" name="Genome Announc.">
        <title>Draft Genome Sequences of Marine Flavobacterium Algibacter lectus Strains SS8 and NR4.</title>
        <authorList>
            <person name="Takatani N."/>
            <person name="Nakanishi M."/>
            <person name="Meirelles P."/>
            <person name="Mino S."/>
            <person name="Suda W."/>
            <person name="Oshima K."/>
            <person name="Hattori M."/>
            <person name="Ohkuma M."/>
            <person name="Hosokawa M."/>
            <person name="Miyashita K."/>
            <person name="Thompson F.L."/>
            <person name="Niwa A."/>
            <person name="Sawabe T."/>
            <person name="Sawabe T."/>
        </authorList>
    </citation>
    <scope>NUCLEOTIDE SEQUENCE [LARGE SCALE GENOMIC DNA]</scope>
    <source>
        <strain evidence="2">JCM19274</strain>
    </source>
</reference>
<dbReference type="AlphaFoldDB" id="A0A090X2F0"/>
<gene>
    <name evidence="1" type="ORF">JCM19274_2320</name>
</gene>
<sequence length="37" mass="4529">MQEYRQSKEFKALWKTLKPLFSSRPEAWSLDRLETLD</sequence>
<dbReference type="Proteomes" id="UP000029643">
    <property type="component" value="Unassembled WGS sequence"/>
</dbReference>
<organism evidence="1 2">
    <name type="scientific">Algibacter lectus</name>
    <dbReference type="NCBI Taxonomy" id="221126"/>
    <lineage>
        <taxon>Bacteria</taxon>
        <taxon>Pseudomonadati</taxon>
        <taxon>Bacteroidota</taxon>
        <taxon>Flavobacteriia</taxon>
        <taxon>Flavobacteriales</taxon>
        <taxon>Flavobacteriaceae</taxon>
        <taxon>Algibacter</taxon>
    </lineage>
</organism>
<dbReference type="STRING" id="221126.SAMN04489722_1174"/>
<dbReference type="EMBL" id="BBNU01000033">
    <property type="protein sequence ID" value="GAL82544.1"/>
    <property type="molecule type" value="Genomic_DNA"/>
</dbReference>
<evidence type="ECO:0000313" key="2">
    <source>
        <dbReference type="Proteomes" id="UP000029643"/>
    </source>
</evidence>
<evidence type="ECO:0000313" key="1">
    <source>
        <dbReference type="EMBL" id="GAL82544.1"/>
    </source>
</evidence>
<accession>A0A090X2F0</accession>
<proteinExistence type="predicted"/>
<name>A0A090X2F0_9FLAO</name>
<comment type="caution">
    <text evidence="1">The sequence shown here is derived from an EMBL/GenBank/DDBJ whole genome shotgun (WGS) entry which is preliminary data.</text>
</comment>